<dbReference type="InterPro" id="IPR037914">
    <property type="entry name" value="SpoVT-AbrB_sf"/>
</dbReference>
<dbReference type="EMBL" id="DSQF01000003">
    <property type="protein sequence ID" value="HGZ42209.1"/>
    <property type="molecule type" value="Genomic_DNA"/>
</dbReference>
<dbReference type="Pfam" id="PF02381">
    <property type="entry name" value="MraZ"/>
    <property type="match status" value="2"/>
</dbReference>
<dbReference type="InterPro" id="IPR007159">
    <property type="entry name" value="SpoVT-AbrB_dom"/>
</dbReference>
<keyword evidence="3" id="KW-0677">Repeat</keyword>
<dbReference type="InterPro" id="IPR035642">
    <property type="entry name" value="MraZ_N"/>
</dbReference>
<evidence type="ECO:0000256" key="2">
    <source>
        <dbReference type="ARBA" id="ARBA00022490"/>
    </source>
</evidence>
<dbReference type="InterPro" id="IPR020603">
    <property type="entry name" value="MraZ_dom"/>
</dbReference>
<dbReference type="InterPro" id="IPR035644">
    <property type="entry name" value="MraZ_C"/>
</dbReference>
<gene>
    <name evidence="7" type="primary">mraZ</name>
    <name evidence="9" type="ORF">ENR23_02075</name>
</gene>
<dbReference type="PROSITE" id="PS51740">
    <property type="entry name" value="SPOVT_ABRB"/>
    <property type="match status" value="2"/>
</dbReference>
<evidence type="ECO:0000259" key="8">
    <source>
        <dbReference type="PROSITE" id="PS51740"/>
    </source>
</evidence>
<evidence type="ECO:0000256" key="5">
    <source>
        <dbReference type="ARBA" id="ARBA00023125"/>
    </source>
</evidence>
<evidence type="ECO:0000313" key="9">
    <source>
        <dbReference type="EMBL" id="HGZ42209.1"/>
    </source>
</evidence>
<comment type="caution">
    <text evidence="9">The sequence shown here is derived from an EMBL/GenBank/DDBJ whole genome shotgun (WGS) entry which is preliminary data.</text>
</comment>
<dbReference type="PANTHER" id="PTHR34701">
    <property type="entry name" value="TRANSCRIPTIONAL REGULATOR MRAZ"/>
    <property type="match status" value="1"/>
</dbReference>
<protein>
    <recommendedName>
        <fullName evidence="1 7">Transcriptional regulator MraZ</fullName>
    </recommendedName>
</protein>
<dbReference type="CDD" id="cd16320">
    <property type="entry name" value="MraZ_N"/>
    <property type="match status" value="1"/>
</dbReference>
<keyword evidence="6 7" id="KW-0804">Transcription</keyword>
<dbReference type="InterPro" id="IPR038619">
    <property type="entry name" value="MraZ_sf"/>
</dbReference>
<dbReference type="HAMAP" id="MF_01008">
    <property type="entry name" value="MraZ"/>
    <property type="match status" value="1"/>
</dbReference>
<dbReference type="GO" id="GO:0000976">
    <property type="term" value="F:transcription cis-regulatory region binding"/>
    <property type="evidence" value="ECO:0007669"/>
    <property type="project" value="TreeGrafter"/>
</dbReference>
<proteinExistence type="inferred from homology"/>
<feature type="domain" description="SpoVT-AbrB" evidence="8">
    <location>
        <begin position="6"/>
        <end position="53"/>
    </location>
</feature>
<sequence length="148" mass="16400">MNLYGTQTYKIDDKGRLAVPASMRRAARGRKGAPSFMLVMGFEGCLALYAPEQWARVEERLRRIPIGDRKGRAFVRAFLMDATPVTVDAQGRITIPPALLRRADLGKEAVLHGLGSRIEIWNPERLGAELSQFEGQFESLAADVVGED</sequence>
<dbReference type="PANTHER" id="PTHR34701:SF1">
    <property type="entry name" value="TRANSCRIPTIONAL REGULATOR MRAZ"/>
    <property type="match status" value="1"/>
</dbReference>
<comment type="similarity">
    <text evidence="7">Belongs to the MraZ family.</text>
</comment>
<accession>A0A832HZ91</accession>
<reference evidence="9" key="1">
    <citation type="journal article" date="2020" name="mSystems">
        <title>Genome- and Community-Level Interaction Insights into Carbon Utilization and Element Cycling Functions of Hydrothermarchaeota in Hydrothermal Sediment.</title>
        <authorList>
            <person name="Zhou Z."/>
            <person name="Liu Y."/>
            <person name="Xu W."/>
            <person name="Pan J."/>
            <person name="Luo Z.H."/>
            <person name="Li M."/>
        </authorList>
    </citation>
    <scope>NUCLEOTIDE SEQUENCE [LARGE SCALE GENOMIC DNA]</scope>
    <source>
        <strain evidence="9">SpSt-381</strain>
    </source>
</reference>
<keyword evidence="4 7" id="KW-0805">Transcription regulation</keyword>
<comment type="subcellular location">
    <subcellularLocation>
        <location evidence="7">Cytoplasm</location>
        <location evidence="7">Nucleoid</location>
    </subcellularLocation>
</comment>
<keyword evidence="5 7" id="KW-0238">DNA-binding</keyword>
<keyword evidence="2 7" id="KW-0963">Cytoplasm</keyword>
<evidence type="ECO:0000256" key="4">
    <source>
        <dbReference type="ARBA" id="ARBA00023015"/>
    </source>
</evidence>
<dbReference type="GO" id="GO:2000143">
    <property type="term" value="P:negative regulation of DNA-templated transcription initiation"/>
    <property type="evidence" value="ECO:0007669"/>
    <property type="project" value="TreeGrafter"/>
</dbReference>
<dbReference type="CDD" id="cd16321">
    <property type="entry name" value="MraZ_C"/>
    <property type="match status" value="1"/>
</dbReference>
<dbReference type="GO" id="GO:0005737">
    <property type="term" value="C:cytoplasm"/>
    <property type="evidence" value="ECO:0007669"/>
    <property type="project" value="UniProtKB-UniRule"/>
</dbReference>
<comment type="subunit">
    <text evidence="7">Forms oligomers.</text>
</comment>
<evidence type="ECO:0000256" key="7">
    <source>
        <dbReference type="HAMAP-Rule" id="MF_01008"/>
    </source>
</evidence>
<dbReference type="SUPFAM" id="SSF89447">
    <property type="entry name" value="AbrB/MazE/MraZ-like"/>
    <property type="match status" value="1"/>
</dbReference>
<feature type="domain" description="SpoVT-AbrB" evidence="8">
    <location>
        <begin position="82"/>
        <end position="125"/>
    </location>
</feature>
<dbReference type="Gene3D" id="3.40.1550.20">
    <property type="entry name" value="Transcriptional regulator MraZ domain"/>
    <property type="match status" value="1"/>
</dbReference>
<dbReference type="GO" id="GO:0003700">
    <property type="term" value="F:DNA-binding transcription factor activity"/>
    <property type="evidence" value="ECO:0007669"/>
    <property type="project" value="UniProtKB-UniRule"/>
</dbReference>
<name>A0A832HZ91_UNCEI</name>
<evidence type="ECO:0000256" key="6">
    <source>
        <dbReference type="ARBA" id="ARBA00023163"/>
    </source>
</evidence>
<dbReference type="AlphaFoldDB" id="A0A832HZ91"/>
<dbReference type="InterPro" id="IPR003444">
    <property type="entry name" value="MraZ"/>
</dbReference>
<evidence type="ECO:0000256" key="3">
    <source>
        <dbReference type="ARBA" id="ARBA00022737"/>
    </source>
</evidence>
<evidence type="ECO:0000256" key="1">
    <source>
        <dbReference type="ARBA" id="ARBA00013860"/>
    </source>
</evidence>
<dbReference type="GO" id="GO:0009295">
    <property type="term" value="C:nucleoid"/>
    <property type="evidence" value="ECO:0007669"/>
    <property type="project" value="UniProtKB-SubCell"/>
</dbReference>
<organism evidence="9">
    <name type="scientific">Eiseniibacteriota bacterium</name>
    <dbReference type="NCBI Taxonomy" id="2212470"/>
    <lineage>
        <taxon>Bacteria</taxon>
        <taxon>Candidatus Eiseniibacteriota</taxon>
    </lineage>
</organism>